<dbReference type="STRING" id="455432.AWN90_11740"/>
<feature type="compositionally biased region" description="Low complexity" evidence="1">
    <location>
        <begin position="44"/>
        <end position="53"/>
    </location>
</feature>
<name>A0A164HI25_9NOCA</name>
<sequence>MPRDIEADYRRAYLEQYQRAHTAGRTGEADRIAAVLRARFGHDPAPAAVVPEPGEGPPRRGRGPKTRAAAEPLPETTAAD</sequence>
<feature type="compositionally biased region" description="Low complexity" evidence="1">
    <location>
        <begin position="66"/>
        <end position="80"/>
    </location>
</feature>
<dbReference type="AlphaFoldDB" id="A0A164HI25"/>
<proteinExistence type="predicted"/>
<dbReference type="Proteomes" id="UP000076512">
    <property type="component" value="Unassembled WGS sequence"/>
</dbReference>
<comment type="caution">
    <text evidence="2">The sequence shown here is derived from an EMBL/GenBank/DDBJ whole genome shotgun (WGS) entry which is preliminary data.</text>
</comment>
<organism evidence="2 3">
    <name type="scientific">Nocardia terpenica</name>
    <dbReference type="NCBI Taxonomy" id="455432"/>
    <lineage>
        <taxon>Bacteria</taxon>
        <taxon>Bacillati</taxon>
        <taxon>Actinomycetota</taxon>
        <taxon>Actinomycetes</taxon>
        <taxon>Mycobacteriales</taxon>
        <taxon>Nocardiaceae</taxon>
        <taxon>Nocardia</taxon>
    </lineage>
</organism>
<feature type="region of interest" description="Disordered" evidence="1">
    <location>
        <begin position="44"/>
        <end position="80"/>
    </location>
</feature>
<protein>
    <submittedName>
        <fullName evidence="2">Uncharacterized protein</fullName>
    </submittedName>
</protein>
<keyword evidence="3" id="KW-1185">Reference proteome</keyword>
<accession>A0A164HI25</accession>
<evidence type="ECO:0000313" key="2">
    <source>
        <dbReference type="EMBL" id="KZM68532.1"/>
    </source>
</evidence>
<gene>
    <name evidence="2" type="ORF">AWN90_11740</name>
</gene>
<evidence type="ECO:0000256" key="1">
    <source>
        <dbReference type="SAM" id="MobiDB-lite"/>
    </source>
</evidence>
<reference evidence="2" key="1">
    <citation type="submission" date="2016-04" db="EMBL/GenBank/DDBJ databases">
        <authorList>
            <person name="Evans L.H."/>
            <person name="Alamgir A."/>
            <person name="Owens N."/>
            <person name="Weber N.D."/>
            <person name="Virtaneva K."/>
            <person name="Barbian K."/>
            <person name="Babar A."/>
            <person name="Rosenke K."/>
        </authorList>
    </citation>
    <scope>NUCLEOTIDE SEQUENCE [LARGE SCALE GENOMIC DNA]</scope>
    <source>
        <strain evidence="2">IFM 0406</strain>
    </source>
</reference>
<dbReference type="OrthoDB" id="4571713at2"/>
<evidence type="ECO:0000313" key="3">
    <source>
        <dbReference type="Proteomes" id="UP000076512"/>
    </source>
</evidence>
<dbReference type="RefSeq" id="WP_067580220.1">
    <property type="nucleotide sequence ID" value="NZ_JABMCZ010000002.1"/>
</dbReference>
<dbReference type="EMBL" id="LWGR01000021">
    <property type="protein sequence ID" value="KZM68532.1"/>
    <property type="molecule type" value="Genomic_DNA"/>
</dbReference>